<organism evidence="2 3">
    <name type="scientific">Bradyrhizobium icense</name>
    <dbReference type="NCBI Taxonomy" id="1274631"/>
    <lineage>
        <taxon>Bacteria</taxon>
        <taxon>Pseudomonadati</taxon>
        <taxon>Pseudomonadota</taxon>
        <taxon>Alphaproteobacteria</taxon>
        <taxon>Hyphomicrobiales</taxon>
        <taxon>Nitrobacteraceae</taxon>
        <taxon>Bradyrhizobium</taxon>
    </lineage>
</organism>
<proteinExistence type="predicted"/>
<evidence type="ECO:0000313" key="2">
    <source>
        <dbReference type="EMBL" id="ANW00913.1"/>
    </source>
</evidence>
<evidence type="ECO:0000256" key="1">
    <source>
        <dbReference type="SAM" id="MobiDB-lite"/>
    </source>
</evidence>
<dbReference type="Proteomes" id="UP000092839">
    <property type="component" value="Chromosome"/>
</dbReference>
<dbReference type="KEGG" id="bic:LMTR13_12760"/>
<protein>
    <submittedName>
        <fullName evidence="2">Uncharacterized protein</fullName>
    </submittedName>
</protein>
<dbReference type="AlphaFoldDB" id="A0A1B1UDT3"/>
<feature type="region of interest" description="Disordered" evidence="1">
    <location>
        <begin position="1"/>
        <end position="25"/>
    </location>
</feature>
<feature type="compositionally biased region" description="Basic and acidic residues" evidence="1">
    <location>
        <begin position="16"/>
        <end position="25"/>
    </location>
</feature>
<feature type="compositionally biased region" description="Polar residues" evidence="1">
    <location>
        <begin position="1"/>
        <end position="15"/>
    </location>
</feature>
<name>A0A1B1UDT3_9BRAD</name>
<keyword evidence="3" id="KW-1185">Reference proteome</keyword>
<reference evidence="2 3" key="1">
    <citation type="submission" date="2016-07" db="EMBL/GenBank/DDBJ databases">
        <title>Complete genome sequence of Bradyrhizobium icense LMTR 13T, a potential inoculant strain isolated from lima bean (Phaseolus lunatus) in Peru.</title>
        <authorList>
            <person name="Ormeno-Orrillo E."/>
            <person name="Duran D."/>
            <person name="Rogel M.A."/>
            <person name="Rey L."/>
            <person name="Imperial J."/>
            <person name="Ruiz-Argueso T."/>
            <person name="Martinez-Romero E."/>
        </authorList>
    </citation>
    <scope>NUCLEOTIDE SEQUENCE [LARGE SCALE GENOMIC DNA]</scope>
    <source>
        <strain evidence="2 3">LMTR 13</strain>
    </source>
</reference>
<accession>A0A1B1UDT3</accession>
<dbReference type="EMBL" id="CP016428">
    <property type="protein sequence ID" value="ANW00913.1"/>
    <property type="molecule type" value="Genomic_DNA"/>
</dbReference>
<evidence type="ECO:0000313" key="3">
    <source>
        <dbReference type="Proteomes" id="UP000092839"/>
    </source>
</evidence>
<gene>
    <name evidence="2" type="ORF">LMTR13_12760</name>
</gene>
<sequence>MTHVDAQTQPNNSTRQAERDGELCRQDLAALDPQFEQYRKSSANAGTEEATSRLRKYEHLREAARILGEDGRFDACRMVTFEIREMWDYEKSPMRGTNTP</sequence>